<gene>
    <name evidence="1" type="ORF">HMPREF0539_2119</name>
</gene>
<comment type="caution">
    <text evidence="1">The sequence shown here is derived from an EMBL/GenBank/DDBJ whole genome shotgun (WGS) entry which is preliminary data.</text>
</comment>
<evidence type="ECO:0000313" key="1">
    <source>
        <dbReference type="EMBL" id="EEN79817.1"/>
    </source>
</evidence>
<accession>C2JYY4</accession>
<keyword evidence="2" id="KW-1185">Reference proteome</keyword>
<proteinExistence type="predicted"/>
<dbReference type="AlphaFoldDB" id="C2JYY4"/>
<organism evidence="1 2">
    <name type="scientific">Lacticaseibacillus rhamnosus (strain LMS2-1)</name>
    <dbReference type="NCBI Taxonomy" id="525361"/>
    <lineage>
        <taxon>Bacteria</taxon>
        <taxon>Bacillati</taxon>
        <taxon>Bacillota</taxon>
        <taxon>Bacilli</taxon>
        <taxon>Lactobacillales</taxon>
        <taxon>Lactobacillaceae</taxon>
        <taxon>Lacticaseibacillus</taxon>
    </lineage>
</organism>
<evidence type="ECO:0000313" key="2">
    <source>
        <dbReference type="Proteomes" id="UP000004525"/>
    </source>
</evidence>
<name>C2JYY4_LACRM</name>
<dbReference type="EMBL" id="ACIZ01000091">
    <property type="protein sequence ID" value="EEN79817.1"/>
    <property type="molecule type" value="Genomic_DNA"/>
</dbReference>
<protein>
    <submittedName>
        <fullName evidence="1">Uncharacterized protein</fullName>
    </submittedName>
</protein>
<dbReference type="Proteomes" id="UP000004525">
    <property type="component" value="Unassembled WGS sequence"/>
</dbReference>
<sequence length="53" mass="6006">MQTFCDQLKISKNPPQKLPNLGSFFDAFIVLAPFLIKRQLLPKSFPVSSLNLN</sequence>
<dbReference type="HOGENOM" id="CLU_3062893_0_0_9"/>
<reference evidence="1" key="1">
    <citation type="submission" date="2009-01" db="EMBL/GenBank/DDBJ databases">
        <authorList>
            <person name="Qin X."/>
            <person name="Bachman B."/>
            <person name="Battles P."/>
            <person name="Bell A."/>
            <person name="Bess C."/>
            <person name="Bickham C."/>
            <person name="Chaboub L."/>
            <person name="Chen D."/>
            <person name="Coyle M."/>
            <person name="Deiros D.R."/>
            <person name="Dinh H."/>
            <person name="Forbes L."/>
            <person name="Fowler G."/>
            <person name="Francisco L."/>
            <person name="Fu Q."/>
            <person name="Gubbala S."/>
            <person name="Hale W."/>
            <person name="Han Y."/>
            <person name="Hemphill L."/>
            <person name="Highlander S.K."/>
            <person name="Hirani K."/>
            <person name="Hogues M."/>
            <person name="Jackson L."/>
            <person name="Jakkamsetti A."/>
            <person name="Javaid M."/>
            <person name="Jiang H."/>
            <person name="Korchina V."/>
            <person name="Kovar C."/>
            <person name="Lara F."/>
            <person name="Lee S."/>
            <person name="Mata R."/>
            <person name="Mathew T."/>
            <person name="Moen C."/>
            <person name="Morales K."/>
            <person name="Munidasa M."/>
            <person name="Nazareth L."/>
            <person name="Ngo R."/>
            <person name="Nguyen L."/>
            <person name="Okwuonu G."/>
            <person name="Ongeri F."/>
            <person name="Patil S."/>
            <person name="Petrosino J."/>
            <person name="Pham C."/>
            <person name="Pham P."/>
            <person name="Pu L.-L."/>
            <person name="Puazo M."/>
            <person name="Raj R."/>
            <person name="Reid J."/>
            <person name="Rouhana J."/>
            <person name="Saada N."/>
            <person name="Shang Y."/>
            <person name="Simmons D."/>
            <person name="Thornton R."/>
            <person name="Warren J."/>
            <person name="Weissenberger G."/>
            <person name="Zhang J."/>
            <person name="Zhang L."/>
            <person name="Zhou C."/>
            <person name="Zhu D."/>
            <person name="Muzny D."/>
            <person name="Worley K."/>
            <person name="Gibbs R."/>
        </authorList>
    </citation>
    <scope>NUCLEOTIDE SEQUENCE [LARGE SCALE GENOMIC DNA]</scope>
    <source>
        <strain evidence="1">LMS2-1</strain>
    </source>
</reference>